<evidence type="ECO:0000256" key="1">
    <source>
        <dbReference type="SAM" id="Coils"/>
    </source>
</evidence>
<dbReference type="Proteomes" id="UP000009096">
    <property type="component" value="Chromosome 3"/>
</dbReference>
<name>W7MUU7_GIBM7</name>
<accession>W7MUU7</accession>
<keyword evidence="4" id="KW-1185">Reference proteome</keyword>
<feature type="coiled-coil region" evidence="1">
    <location>
        <begin position="220"/>
        <end position="254"/>
    </location>
</feature>
<feature type="region of interest" description="Disordered" evidence="2">
    <location>
        <begin position="259"/>
        <end position="294"/>
    </location>
</feature>
<dbReference type="AlphaFoldDB" id="W7MUU7"/>
<evidence type="ECO:0000313" key="3">
    <source>
        <dbReference type="EMBL" id="EWG48182.1"/>
    </source>
</evidence>
<dbReference type="EMBL" id="DS022251">
    <property type="protein sequence ID" value="EWG48182.1"/>
    <property type="molecule type" value="Genomic_DNA"/>
</dbReference>
<organism evidence="3 4">
    <name type="scientific">Gibberella moniliformis (strain M3125 / FGSC 7600)</name>
    <name type="common">Maize ear and stalk rot fungus</name>
    <name type="synonym">Fusarium verticillioides</name>
    <dbReference type="NCBI Taxonomy" id="334819"/>
    <lineage>
        <taxon>Eukaryota</taxon>
        <taxon>Fungi</taxon>
        <taxon>Dikarya</taxon>
        <taxon>Ascomycota</taxon>
        <taxon>Pezizomycotina</taxon>
        <taxon>Sordariomycetes</taxon>
        <taxon>Hypocreomycetidae</taxon>
        <taxon>Hypocreales</taxon>
        <taxon>Nectriaceae</taxon>
        <taxon>Fusarium</taxon>
        <taxon>Fusarium fujikuroi species complex</taxon>
    </lineage>
</organism>
<dbReference type="VEuPathDB" id="FungiDB:FVEG_08049"/>
<proteinExistence type="predicted"/>
<dbReference type="KEGG" id="fvr:FVEG_08049"/>
<dbReference type="GeneID" id="30065811"/>
<sequence length="294" mass="32506">MLLRYHFAALREQTRTYVWGWHTMPSLQSWKQVGSKTPTTMMAEMIVDMFIRISIGLPVVESDGQLQASPQTMLFRSPNLDIIPQHAIHSFPVYSHSRKSRPGLPVERFIPLARPSQLVETFSLRLAVCHKSNSPDLHLHQHWHPAFCISDPWILGLVGPWGNTRVIPLTILLSAFFCSHTLPFSSHVNLSLTIAIALHCMILIGSPFTDSFLFQAYRDLARGEQAATALENNLSNLENRLDAILAALEAREITHMPAAVAKASGSPGAADKGQKGKSPDGTNGDAEKNEKDSA</sequence>
<dbReference type="OrthoDB" id="5398685at2759"/>
<dbReference type="RefSeq" id="XP_018754373.1">
    <property type="nucleotide sequence ID" value="XM_018896844.1"/>
</dbReference>
<dbReference type="eggNOG" id="ENOG502SZS1">
    <property type="taxonomic scope" value="Eukaryota"/>
</dbReference>
<feature type="compositionally biased region" description="Basic and acidic residues" evidence="2">
    <location>
        <begin position="285"/>
        <end position="294"/>
    </location>
</feature>
<protein>
    <submittedName>
        <fullName evidence="3">Uncharacterized protein</fullName>
    </submittedName>
</protein>
<evidence type="ECO:0000313" key="4">
    <source>
        <dbReference type="Proteomes" id="UP000009096"/>
    </source>
</evidence>
<evidence type="ECO:0000256" key="2">
    <source>
        <dbReference type="SAM" id="MobiDB-lite"/>
    </source>
</evidence>
<reference evidence="3 4" key="1">
    <citation type="journal article" date="2010" name="Nature">
        <title>Comparative genomics reveals mobile pathogenicity chromosomes in Fusarium.</title>
        <authorList>
            <person name="Ma L.J."/>
            <person name="van der Does H.C."/>
            <person name="Borkovich K.A."/>
            <person name="Coleman J.J."/>
            <person name="Daboussi M.J."/>
            <person name="Di Pietro A."/>
            <person name="Dufresne M."/>
            <person name="Freitag M."/>
            <person name="Grabherr M."/>
            <person name="Henrissat B."/>
            <person name="Houterman P.M."/>
            <person name="Kang S."/>
            <person name="Shim W.B."/>
            <person name="Woloshuk C."/>
            <person name="Xie X."/>
            <person name="Xu J.R."/>
            <person name="Antoniw J."/>
            <person name="Baker S.E."/>
            <person name="Bluhm B.H."/>
            <person name="Breakspear A."/>
            <person name="Brown D.W."/>
            <person name="Butchko R.A."/>
            <person name="Chapman S."/>
            <person name="Coulson R."/>
            <person name="Coutinho P.M."/>
            <person name="Danchin E.G."/>
            <person name="Diener A."/>
            <person name="Gale L.R."/>
            <person name="Gardiner D.M."/>
            <person name="Goff S."/>
            <person name="Hammond-Kosack K.E."/>
            <person name="Hilburn K."/>
            <person name="Hua-Van A."/>
            <person name="Jonkers W."/>
            <person name="Kazan K."/>
            <person name="Kodira C.D."/>
            <person name="Koehrsen M."/>
            <person name="Kumar L."/>
            <person name="Lee Y.H."/>
            <person name="Li L."/>
            <person name="Manners J.M."/>
            <person name="Miranda-Saavedra D."/>
            <person name="Mukherjee M."/>
            <person name="Park G."/>
            <person name="Park J."/>
            <person name="Park S.Y."/>
            <person name="Proctor R.H."/>
            <person name="Regev A."/>
            <person name="Ruiz-Roldan M.C."/>
            <person name="Sain D."/>
            <person name="Sakthikumar S."/>
            <person name="Sykes S."/>
            <person name="Schwartz D.C."/>
            <person name="Turgeon B.G."/>
            <person name="Wapinski I."/>
            <person name="Yoder O."/>
            <person name="Young S."/>
            <person name="Zeng Q."/>
            <person name="Zhou S."/>
            <person name="Galagan J."/>
            <person name="Cuomo C.A."/>
            <person name="Kistler H.C."/>
            <person name="Rep M."/>
        </authorList>
    </citation>
    <scope>NUCLEOTIDE SEQUENCE [LARGE SCALE GENOMIC DNA]</scope>
    <source>
        <strain evidence="4">M3125 / FGSC 7600</strain>
    </source>
</reference>
<keyword evidence="1" id="KW-0175">Coiled coil</keyword>
<gene>
    <name evidence="3" type="ORF">FVEG_08049</name>
</gene>